<keyword evidence="2" id="KW-1185">Reference proteome</keyword>
<evidence type="ECO:0000313" key="1">
    <source>
        <dbReference type="EMBL" id="UOB19062.1"/>
    </source>
</evidence>
<dbReference type="InterPro" id="IPR008964">
    <property type="entry name" value="Invasin/intimin_cell_adhesion"/>
</dbReference>
<protein>
    <submittedName>
        <fullName evidence="1">Uncharacterized protein</fullName>
    </submittedName>
</protein>
<accession>A0A9E7CUW6</accession>
<reference evidence="1" key="1">
    <citation type="submission" date="2022-03" db="EMBL/GenBank/DDBJ databases">
        <title>Description of Abyssus ytuae gen. nov., sp. nov., a novel member of the family Flavobacteriaceae isolated from the sediment of Mariana Trench.</title>
        <authorList>
            <person name="Zhang J."/>
            <person name="Xu X."/>
        </authorList>
    </citation>
    <scope>NUCLEOTIDE SEQUENCE</scope>
    <source>
        <strain evidence="1">MT3330</strain>
    </source>
</reference>
<dbReference type="KEGG" id="fbm:MQE35_07130"/>
<evidence type="ECO:0000313" key="2">
    <source>
        <dbReference type="Proteomes" id="UP000831290"/>
    </source>
</evidence>
<dbReference type="SUPFAM" id="SSF49373">
    <property type="entry name" value="Invasin/intimin cell-adhesion fragments"/>
    <property type="match status" value="1"/>
</dbReference>
<dbReference type="RefSeq" id="WP_255845679.1">
    <property type="nucleotide sequence ID" value="NZ_CP094358.1"/>
</dbReference>
<dbReference type="EMBL" id="CP094358">
    <property type="protein sequence ID" value="UOB19062.1"/>
    <property type="molecule type" value="Genomic_DNA"/>
</dbReference>
<organism evidence="1 2">
    <name type="scientific">Abyssalbus ytuae</name>
    <dbReference type="NCBI Taxonomy" id="2926907"/>
    <lineage>
        <taxon>Bacteria</taxon>
        <taxon>Pseudomonadati</taxon>
        <taxon>Bacteroidota</taxon>
        <taxon>Flavobacteriia</taxon>
        <taxon>Flavobacteriales</taxon>
        <taxon>Flavobacteriaceae</taxon>
        <taxon>Abyssalbus</taxon>
    </lineage>
</organism>
<dbReference type="Proteomes" id="UP000831290">
    <property type="component" value="Chromosome"/>
</dbReference>
<gene>
    <name evidence="1" type="ORF">MQE35_07130</name>
</gene>
<name>A0A9E7CUW6_9FLAO</name>
<dbReference type="AlphaFoldDB" id="A0A9E7CUW6"/>
<proteinExistence type="predicted"/>
<sequence length="372" mass="41700">MAGSNIMLEFEGVSVSNYLLYCSNSYSTTILEPEQGDNHITFKLPPHISNKTGTVSWKLINKGKTIKENIFRIEPNPNHTVIESYFGPRSILAGGNDFSMLVVIPSDHNDNPVKDSTEVTIHSQFSTEIKTDSVTTNNLIAWKNIFSYDKSGRILVSSVCNGTTSKELTTEVYPHTPENFTVSVVRSHSYADGNQLAEFSTSVIKDRYGNIVNDGTHVEFYVKDSFGNILKTYGNTIDGIAKAKMLHPDHKEKWTVKAYIGGMANSNEITLDFLPVFSSFKAEFKNNNHTVIVGPLTSFMNQLLPDGFLVTIHIYLHNVLIETKTGLSENGFVTFNISEDLYEENFYDLTLKSGGIEQKYRKKLSHASEDKY</sequence>